<organism evidence="5 6">
    <name type="scientific">Zootermopsis nevadensis</name>
    <name type="common">Dampwood termite</name>
    <dbReference type="NCBI Taxonomy" id="136037"/>
    <lineage>
        <taxon>Eukaryota</taxon>
        <taxon>Metazoa</taxon>
        <taxon>Ecdysozoa</taxon>
        <taxon>Arthropoda</taxon>
        <taxon>Hexapoda</taxon>
        <taxon>Insecta</taxon>
        <taxon>Pterygota</taxon>
        <taxon>Neoptera</taxon>
        <taxon>Polyneoptera</taxon>
        <taxon>Dictyoptera</taxon>
        <taxon>Blattodea</taxon>
        <taxon>Blattoidea</taxon>
        <taxon>Termitoidae</taxon>
        <taxon>Termopsidae</taxon>
        <taxon>Zootermopsis</taxon>
    </lineage>
</organism>
<evidence type="ECO:0000256" key="2">
    <source>
        <dbReference type="ARBA" id="ARBA00038334"/>
    </source>
</evidence>
<keyword evidence="1 5" id="KW-0378">Hydrolase</keyword>
<gene>
    <name evidence="5" type="ORF">L798_04833</name>
</gene>
<dbReference type="PANTHER" id="PTHR43329">
    <property type="entry name" value="EPOXIDE HYDROLASE"/>
    <property type="match status" value="1"/>
</dbReference>
<protein>
    <submittedName>
        <fullName evidence="5">Epoxide hydrolase 4</fullName>
    </submittedName>
</protein>
<evidence type="ECO:0000313" key="5">
    <source>
        <dbReference type="EMBL" id="KDR24345.1"/>
    </source>
</evidence>
<evidence type="ECO:0000256" key="3">
    <source>
        <dbReference type="SAM" id="Phobius"/>
    </source>
</evidence>
<dbReference type="AlphaFoldDB" id="A0A067RU58"/>
<evidence type="ECO:0000313" key="6">
    <source>
        <dbReference type="Proteomes" id="UP000027135"/>
    </source>
</evidence>
<keyword evidence="3" id="KW-0812">Transmembrane</keyword>
<dbReference type="GO" id="GO:0004301">
    <property type="term" value="F:epoxide hydrolase activity"/>
    <property type="evidence" value="ECO:0007669"/>
    <property type="project" value="UniProtKB-ARBA"/>
</dbReference>
<feature type="transmembrane region" description="Helical" evidence="3">
    <location>
        <begin position="7"/>
        <end position="26"/>
    </location>
</feature>
<feature type="domain" description="AB hydrolase-1" evidence="4">
    <location>
        <begin position="76"/>
        <end position="325"/>
    </location>
</feature>
<dbReference type="eggNOG" id="KOG4178">
    <property type="taxonomic scope" value="Eukaryota"/>
</dbReference>
<keyword evidence="6" id="KW-1185">Reference proteome</keyword>
<dbReference type="Proteomes" id="UP000027135">
    <property type="component" value="Unassembled WGS sequence"/>
</dbReference>
<feature type="transmembrane region" description="Helical" evidence="3">
    <location>
        <begin position="193"/>
        <end position="212"/>
    </location>
</feature>
<dbReference type="InterPro" id="IPR029058">
    <property type="entry name" value="AB_hydrolase_fold"/>
</dbReference>
<keyword evidence="3" id="KW-0472">Membrane</keyword>
<dbReference type="InParanoid" id="A0A067RU58"/>
<dbReference type="InterPro" id="IPR000073">
    <property type="entry name" value="AB_hydrolase_1"/>
</dbReference>
<dbReference type="PRINTS" id="PR00412">
    <property type="entry name" value="EPOXHYDRLASE"/>
</dbReference>
<dbReference type="InterPro" id="IPR000639">
    <property type="entry name" value="Epox_hydrolase-like"/>
</dbReference>
<dbReference type="STRING" id="136037.A0A067RU58"/>
<keyword evidence="3" id="KW-1133">Transmembrane helix</keyword>
<proteinExistence type="inferred from homology"/>
<reference evidence="5 6" key="1">
    <citation type="journal article" date="2014" name="Nat. Commun.">
        <title>Molecular traces of alternative social organization in a termite genome.</title>
        <authorList>
            <person name="Terrapon N."/>
            <person name="Li C."/>
            <person name="Robertson H.M."/>
            <person name="Ji L."/>
            <person name="Meng X."/>
            <person name="Booth W."/>
            <person name="Chen Z."/>
            <person name="Childers C.P."/>
            <person name="Glastad K.M."/>
            <person name="Gokhale K."/>
            <person name="Gowin J."/>
            <person name="Gronenberg W."/>
            <person name="Hermansen R.A."/>
            <person name="Hu H."/>
            <person name="Hunt B.G."/>
            <person name="Huylmans A.K."/>
            <person name="Khalil S.M."/>
            <person name="Mitchell R.D."/>
            <person name="Munoz-Torres M.C."/>
            <person name="Mustard J.A."/>
            <person name="Pan H."/>
            <person name="Reese J.T."/>
            <person name="Scharf M.E."/>
            <person name="Sun F."/>
            <person name="Vogel H."/>
            <person name="Xiao J."/>
            <person name="Yang W."/>
            <person name="Yang Z."/>
            <person name="Yang Z."/>
            <person name="Zhou J."/>
            <person name="Zhu J."/>
            <person name="Brent C.S."/>
            <person name="Elsik C.G."/>
            <person name="Goodisman M.A."/>
            <person name="Liberles D.A."/>
            <person name="Roe R.M."/>
            <person name="Vargo E.L."/>
            <person name="Vilcinskas A."/>
            <person name="Wang J."/>
            <person name="Bornberg-Bauer E."/>
            <person name="Korb J."/>
            <person name="Zhang G."/>
            <person name="Liebig J."/>
        </authorList>
    </citation>
    <scope>NUCLEOTIDE SEQUENCE [LARGE SCALE GENOMIC DNA]</scope>
    <source>
        <tissue evidence="5">Whole organism</tissue>
    </source>
</reference>
<dbReference type="Gene3D" id="3.40.50.1820">
    <property type="entry name" value="alpha/beta hydrolase"/>
    <property type="match status" value="1"/>
</dbReference>
<dbReference type="Pfam" id="PF00561">
    <property type="entry name" value="Abhydrolase_1"/>
    <property type="match status" value="1"/>
</dbReference>
<dbReference type="EMBL" id="KK852417">
    <property type="protein sequence ID" value="KDR24345.1"/>
    <property type="molecule type" value="Genomic_DNA"/>
</dbReference>
<comment type="similarity">
    <text evidence="2">Belongs to the AB hydrolase superfamily. Epoxide hydrolase family.</text>
</comment>
<accession>A0A067RU58</accession>
<sequence>MTLLHALFVYTIACIVGFYISVRLAFRYICNPTAFPVKKRNEPPPCLTDPALGNHGYLTLKGIKIHYVEKGDNTKPLMLFVHGFPEFWYSWRYQIQEFSKDYWTVAIDMRGYGDSEKPLGIKNYSMTYLVDDIKQVVESLGRQKFILVAHDWGGAVAWNFIQKHHEMVESYIIMDAPYSPAFMDVVKTNPKQFLWSLYMFFFQLPYLPELFLSSFDFRGFRRLFRGKKPKSPLTVTDEDIEAFKYTFSKPEGLTPPLNYYRANILRRIPSNPSQIKLNIEAKGLLMFGELEIYLVLDHVTVAQKYVKNLQGRIVKGANHFVQQDDPDTVNKYMREFLQNN</sequence>
<dbReference type="OrthoDB" id="408373at2759"/>
<evidence type="ECO:0000256" key="1">
    <source>
        <dbReference type="ARBA" id="ARBA00022801"/>
    </source>
</evidence>
<name>A0A067RU58_ZOONE</name>
<evidence type="ECO:0000259" key="4">
    <source>
        <dbReference type="Pfam" id="PF00561"/>
    </source>
</evidence>
<dbReference type="SUPFAM" id="SSF53474">
    <property type="entry name" value="alpha/beta-Hydrolases"/>
    <property type="match status" value="1"/>
</dbReference>
<dbReference type="OMA" id="YQIPMLV"/>